<comment type="similarity">
    <text evidence="1">Belongs to the RNA polymerase-binding protein RbpA family.</text>
</comment>
<evidence type="ECO:0000313" key="4">
    <source>
        <dbReference type="Proteomes" id="UP001226577"/>
    </source>
</evidence>
<comment type="caution">
    <text evidence="3">The sequence shown here is derived from an EMBL/GenBank/DDBJ whole genome shotgun (WGS) entry which is preliminary data.</text>
</comment>
<dbReference type="RefSeq" id="WP_141941220.1">
    <property type="nucleotide sequence ID" value="NZ_JAUSRE010000005.1"/>
</dbReference>
<gene>
    <name evidence="1" type="primary">rbpA</name>
    <name evidence="3" type="ORF">J2X98_001319</name>
</gene>
<evidence type="ECO:0000256" key="1">
    <source>
        <dbReference type="HAMAP-Rule" id="MF_01483"/>
    </source>
</evidence>
<feature type="region of interest" description="Disordered" evidence="2">
    <location>
        <begin position="1"/>
        <end position="31"/>
    </location>
</feature>
<sequence length="131" mass="14285">MVHPASGFRGTRAGVIAGSGSTLQGNDSPSRPLPRIRVSYWCSKGHETQPVFLKMPEDQIPRTWDCRRCGGPATRDGQAAAPEDLFDDGSKSHLEYVKERRSGQDAEAVLAGALEKLRARGVLPDQLLRDT</sequence>
<accession>A0ABT9RSI7</accession>
<proteinExistence type="inferred from homology"/>
<keyword evidence="1" id="KW-0805">Transcription regulation</keyword>
<dbReference type="EMBL" id="JAUSRE010000005">
    <property type="protein sequence ID" value="MDP9887741.1"/>
    <property type="molecule type" value="Genomic_DNA"/>
</dbReference>
<dbReference type="HAMAP" id="MF_01483">
    <property type="entry name" value="RbpA"/>
    <property type="match status" value="1"/>
</dbReference>
<comment type="function">
    <text evidence="1">Binds to RNA polymerase (RNAP), stimulating transcription from principal, but not alternative sigma factor promoters.</text>
</comment>
<dbReference type="InterPro" id="IPR025182">
    <property type="entry name" value="RNApol-bd_RbpA"/>
</dbReference>
<dbReference type="Proteomes" id="UP001226577">
    <property type="component" value="Unassembled WGS sequence"/>
</dbReference>
<keyword evidence="1" id="KW-0804">Transcription</keyword>
<comment type="cofactor">
    <cofactor evidence="1">
        <name>Zn(2+)</name>
        <dbReference type="ChEBI" id="CHEBI:29105"/>
    </cofactor>
    <text evidence="1">Bind 1 Zn(2+) per subunit.</text>
</comment>
<name>A0ABT9RSI7_9MICC</name>
<evidence type="ECO:0000313" key="3">
    <source>
        <dbReference type="EMBL" id="MDP9887741.1"/>
    </source>
</evidence>
<dbReference type="InterPro" id="IPR038638">
    <property type="entry name" value="RbpA_sf"/>
</dbReference>
<protein>
    <recommendedName>
        <fullName evidence="1">RNA polymerase-binding protein RbpA</fullName>
    </recommendedName>
</protein>
<feature type="binding site" evidence="1">
    <location>
        <position position="42"/>
    </location>
    <ligand>
        <name>Zn(2+)</name>
        <dbReference type="ChEBI" id="CHEBI:29105"/>
    </ligand>
</feature>
<feature type="binding site" evidence="1">
    <location>
        <position position="46"/>
    </location>
    <ligand>
        <name>Zn(2+)</name>
        <dbReference type="ChEBI" id="CHEBI:29105"/>
    </ligand>
</feature>
<keyword evidence="4" id="KW-1185">Reference proteome</keyword>
<comment type="subunit">
    <text evidence="1">Forms a complex with the RNAP catalytic core and with free principal sigma factors.</text>
</comment>
<feature type="binding site" evidence="1">
    <location>
        <position position="66"/>
    </location>
    <ligand>
        <name>Zn(2+)</name>
        <dbReference type="ChEBI" id="CHEBI:29105"/>
    </ligand>
</feature>
<keyword evidence="1" id="KW-0479">Metal-binding</keyword>
<dbReference type="Pfam" id="PF13397">
    <property type="entry name" value="RbpA"/>
    <property type="match status" value="1"/>
</dbReference>
<keyword evidence="1" id="KW-0862">Zinc</keyword>
<feature type="compositionally biased region" description="Polar residues" evidence="2">
    <location>
        <begin position="19"/>
        <end position="29"/>
    </location>
</feature>
<evidence type="ECO:0000256" key="2">
    <source>
        <dbReference type="SAM" id="MobiDB-lite"/>
    </source>
</evidence>
<organism evidence="3 4">
    <name type="scientific">Pseudarthrobacter enclensis</name>
    <dbReference type="NCBI Taxonomy" id="993070"/>
    <lineage>
        <taxon>Bacteria</taxon>
        <taxon>Bacillati</taxon>
        <taxon>Actinomycetota</taxon>
        <taxon>Actinomycetes</taxon>
        <taxon>Micrococcales</taxon>
        <taxon>Micrococcaceae</taxon>
        <taxon>Pseudarthrobacter</taxon>
    </lineage>
</organism>
<reference evidence="3 4" key="1">
    <citation type="submission" date="2023-07" db="EMBL/GenBank/DDBJ databases">
        <title>Sorghum-associated microbial communities from plants grown in Nebraska, USA.</title>
        <authorList>
            <person name="Schachtman D."/>
        </authorList>
    </citation>
    <scope>NUCLEOTIDE SEQUENCE [LARGE SCALE GENOMIC DNA]</scope>
    <source>
        <strain evidence="3 4">CC222</strain>
    </source>
</reference>
<dbReference type="Gene3D" id="2.20.28.270">
    <property type="entry name" value="RNA polymerase-binding protein A"/>
    <property type="match status" value="1"/>
</dbReference>
<feature type="binding site" evidence="1">
    <location>
        <position position="69"/>
    </location>
    <ligand>
        <name>Zn(2+)</name>
        <dbReference type="ChEBI" id="CHEBI:29105"/>
    </ligand>
</feature>